<protein>
    <submittedName>
        <fullName evidence="2">Hypothetical membrane protein</fullName>
    </submittedName>
</protein>
<dbReference type="Proteomes" id="UP000025241">
    <property type="component" value="Chromosome I"/>
</dbReference>
<keyword evidence="1" id="KW-1133">Transmembrane helix</keyword>
<proteinExistence type="predicted"/>
<keyword evidence="1" id="KW-0472">Membrane</keyword>
<dbReference type="EMBL" id="HG322950">
    <property type="protein sequence ID" value="CDF81621.1"/>
    <property type="molecule type" value="Genomic_DNA"/>
</dbReference>
<evidence type="ECO:0000256" key="1">
    <source>
        <dbReference type="SAM" id="Phobius"/>
    </source>
</evidence>
<dbReference type="AlphaFoldDB" id="A0A024H9Z9"/>
<dbReference type="HOGENOM" id="CLU_1804535_0_0_6"/>
<keyword evidence="1" id="KW-0812">Transmembrane</keyword>
<reference evidence="2 3" key="1">
    <citation type="submission" date="2013-03" db="EMBL/GenBank/DDBJ databases">
        <authorList>
            <person name="Linke B."/>
        </authorList>
    </citation>
    <scope>NUCLEOTIDE SEQUENCE [LARGE SCALE GENOMIC DNA]</scope>
    <source>
        <strain evidence="2 3">B13</strain>
    </source>
</reference>
<dbReference type="RefSeq" id="WP_043248315.1">
    <property type="nucleotide sequence ID" value="NZ_HG322950.1"/>
</dbReference>
<evidence type="ECO:0000313" key="2">
    <source>
        <dbReference type="EMBL" id="CDF81621.1"/>
    </source>
</evidence>
<accession>A0A024H9Z9</accession>
<reference evidence="2 3" key="2">
    <citation type="submission" date="2014-05" db="EMBL/GenBank/DDBJ databases">
        <title>Genome sequence of the 3-chlorobenzoate degrading bacterium Pseudomonas knackmussii B13 shows multiple evidence for horizontal gene transfer.</title>
        <authorList>
            <person name="Miyazaki R."/>
            <person name="Bertelli C."/>
            <person name="Falquet L."/>
            <person name="Robinson-Rechavi M."/>
            <person name="Gharib W."/>
            <person name="Roy S."/>
            <person name="Van der Meer J.R."/>
        </authorList>
    </citation>
    <scope>NUCLEOTIDE SEQUENCE [LARGE SCALE GENOMIC DNA]</scope>
    <source>
        <strain evidence="2 3">B13</strain>
    </source>
</reference>
<dbReference type="PATRIC" id="fig|1301098.3.peg.250"/>
<gene>
    <name evidence="2" type="ORF">PKB_0242</name>
</gene>
<feature type="transmembrane region" description="Helical" evidence="1">
    <location>
        <begin position="20"/>
        <end position="41"/>
    </location>
</feature>
<keyword evidence="3" id="KW-1185">Reference proteome</keyword>
<organism evidence="2 3">
    <name type="scientific">Pseudomonas knackmussii (strain DSM 6978 / CCUG 54928 / LMG 23759 / B13)</name>
    <dbReference type="NCBI Taxonomy" id="1301098"/>
    <lineage>
        <taxon>Bacteria</taxon>
        <taxon>Pseudomonadati</taxon>
        <taxon>Pseudomonadota</taxon>
        <taxon>Gammaproteobacteria</taxon>
        <taxon>Pseudomonadales</taxon>
        <taxon>Pseudomonadaceae</taxon>
        <taxon>Pseudomonas</taxon>
    </lineage>
</organism>
<name>A0A024H9Z9_PSEKB</name>
<dbReference type="KEGG" id="pkc:PKB_0242"/>
<evidence type="ECO:0000313" key="3">
    <source>
        <dbReference type="Proteomes" id="UP000025241"/>
    </source>
</evidence>
<sequence>MGIWKQLHRHEKEWAIETLLVLIGTAVVALLFAAFLLIIGITRLVDALRTQDSPYPGMSDAQFSRCVDISEKTLQARLMVERLGANPPPGTATDAALNRVEGLAANYAQNCSAKRWQAAFDAARAEGVPPALRAEDWIEIARR</sequence>